<dbReference type="InterPro" id="IPR041999">
    <property type="entry name" value="Sortase_D_1"/>
</dbReference>
<sequence length="356" mass="37782">MPRHRLWGFVLAGLGAGLLSLPIWIGPAARVAAQKLPRATPGQPVTDRVRTTAVPRLPEPPTGYEVADLIIPALQLNVPVLQGTAFGQLLFAPGHYAGSVLPGESGASVIAAHNDTFFHHLDRLHPGSLIIVQTEQGIFRFAVTRSAVVSDTAGLPDTSTPTLDLEACYPLNALYFTPKRYIVFSRLIGADRAPANPLPSAPTAGNPFSAAIPAAITDHYSLALSNNSLPMGQLTYAAPDTPAVVRFEESPRPLQAETVAIALWLAYVDAVRSGDVEALTALVPGANQSSNPYWLARSVIFEAPLNVTLAVSPGGIPTSFTLSDDLIRVNGAPYQTTMAIRIDQNRLSIVAVVTRP</sequence>
<evidence type="ECO:0000313" key="3">
    <source>
        <dbReference type="Proteomes" id="UP000005439"/>
    </source>
</evidence>
<keyword evidence="1" id="KW-0378">Hydrolase</keyword>
<protein>
    <submittedName>
        <fullName evidence="2">Sortase family protein</fullName>
    </submittedName>
</protein>
<reference evidence="3" key="1">
    <citation type="submission" date="2011-12" db="EMBL/GenBank/DDBJ databases">
        <title>The complete genome of chromosome of Sulfobacillus acidophilus DSM 10332.</title>
        <authorList>
            <person name="Lucas S."/>
            <person name="Han J."/>
            <person name="Lapidus A."/>
            <person name="Bruce D."/>
            <person name="Goodwin L."/>
            <person name="Pitluck S."/>
            <person name="Peters L."/>
            <person name="Kyrpides N."/>
            <person name="Mavromatis K."/>
            <person name="Ivanova N."/>
            <person name="Mikhailova N."/>
            <person name="Chertkov O."/>
            <person name="Saunders E."/>
            <person name="Detter J.C."/>
            <person name="Tapia R."/>
            <person name="Han C."/>
            <person name="Land M."/>
            <person name="Hauser L."/>
            <person name="Markowitz V."/>
            <person name="Cheng J.-F."/>
            <person name="Hugenholtz P."/>
            <person name="Woyke T."/>
            <person name="Wu D."/>
            <person name="Pukall R."/>
            <person name="Gehrich-Schroeter G."/>
            <person name="Schneider S."/>
            <person name="Klenk H.-P."/>
            <person name="Eisen J.A."/>
        </authorList>
    </citation>
    <scope>NUCLEOTIDE SEQUENCE [LARGE SCALE GENOMIC DNA]</scope>
    <source>
        <strain evidence="3">ATCC 700253 / DSM 10332 / NAL</strain>
    </source>
</reference>
<dbReference type="Proteomes" id="UP000005439">
    <property type="component" value="Chromosome"/>
</dbReference>
<dbReference type="AlphaFoldDB" id="G8TTJ6"/>
<dbReference type="EMBL" id="CP003179">
    <property type="protein sequence ID" value="AEW05662.1"/>
    <property type="molecule type" value="Genomic_DNA"/>
</dbReference>
<dbReference type="PATRIC" id="fig|679936.5.peg.2257"/>
<proteinExistence type="predicted"/>
<keyword evidence="3" id="KW-1185">Reference proteome</keyword>
<evidence type="ECO:0000256" key="1">
    <source>
        <dbReference type="ARBA" id="ARBA00022801"/>
    </source>
</evidence>
<dbReference type="KEGG" id="sap:Sulac_2184"/>
<dbReference type="Pfam" id="PF04203">
    <property type="entry name" value="Sortase"/>
    <property type="match status" value="1"/>
</dbReference>
<dbReference type="HOGENOM" id="CLU_778270_0_0_9"/>
<dbReference type="GO" id="GO:0016787">
    <property type="term" value="F:hydrolase activity"/>
    <property type="evidence" value="ECO:0007669"/>
    <property type="project" value="UniProtKB-KW"/>
</dbReference>
<evidence type="ECO:0000313" key="2">
    <source>
        <dbReference type="EMBL" id="AEW05662.1"/>
    </source>
</evidence>
<dbReference type="SUPFAM" id="SSF63817">
    <property type="entry name" value="Sortase"/>
    <property type="match status" value="1"/>
</dbReference>
<dbReference type="Gene3D" id="2.40.260.10">
    <property type="entry name" value="Sortase"/>
    <property type="match status" value="1"/>
</dbReference>
<name>G8TTJ6_SULAD</name>
<organism evidence="2 3">
    <name type="scientific">Sulfobacillus acidophilus (strain ATCC 700253 / DSM 10332 / NAL)</name>
    <dbReference type="NCBI Taxonomy" id="679936"/>
    <lineage>
        <taxon>Bacteria</taxon>
        <taxon>Bacillati</taxon>
        <taxon>Bacillota</taxon>
        <taxon>Clostridia</taxon>
        <taxon>Eubacteriales</taxon>
        <taxon>Clostridiales Family XVII. Incertae Sedis</taxon>
        <taxon>Sulfobacillus</taxon>
    </lineage>
</organism>
<dbReference type="NCBIfam" id="TIGR01076">
    <property type="entry name" value="sortase_fam"/>
    <property type="match status" value="1"/>
</dbReference>
<accession>G8TTJ6</accession>
<dbReference type="CDD" id="cd05828">
    <property type="entry name" value="Sortase_D_1"/>
    <property type="match status" value="1"/>
</dbReference>
<dbReference type="InterPro" id="IPR023365">
    <property type="entry name" value="Sortase_dom-sf"/>
</dbReference>
<gene>
    <name evidence="2" type="ordered locus">Sulac_2184</name>
</gene>
<reference evidence="2 3" key="2">
    <citation type="journal article" date="2012" name="Stand. Genomic Sci.">
        <title>Complete genome sequence of the moderately thermophilic mineral-sulfide-oxidizing firmicute Sulfobacillus acidophilus type strain (NAL(T)).</title>
        <authorList>
            <person name="Anderson I."/>
            <person name="Chertkov O."/>
            <person name="Chen A."/>
            <person name="Saunders E."/>
            <person name="Lapidus A."/>
            <person name="Nolan M."/>
            <person name="Lucas S."/>
            <person name="Hammon N."/>
            <person name="Deshpande S."/>
            <person name="Cheng J.F."/>
            <person name="Han C."/>
            <person name="Tapia R."/>
            <person name="Goodwin L.A."/>
            <person name="Pitluck S."/>
            <person name="Liolios K."/>
            <person name="Pagani I."/>
            <person name="Ivanova N."/>
            <person name="Mikhailova N."/>
            <person name="Pati A."/>
            <person name="Palaniappan K."/>
            <person name="Land M."/>
            <person name="Pan C."/>
            <person name="Rohde M."/>
            <person name="Pukall R."/>
            <person name="Goker M."/>
            <person name="Detter J.C."/>
            <person name="Woyke T."/>
            <person name="Bristow J."/>
            <person name="Eisen J.A."/>
            <person name="Markowitz V."/>
            <person name="Hugenholtz P."/>
            <person name="Kyrpides N.C."/>
            <person name="Klenk H.P."/>
            <person name="Mavromatis K."/>
        </authorList>
    </citation>
    <scope>NUCLEOTIDE SEQUENCE [LARGE SCALE GENOMIC DNA]</scope>
    <source>
        <strain evidence="3">ATCC 700253 / DSM 10332 / NAL</strain>
    </source>
</reference>
<dbReference type="STRING" id="679936.Sulac_2184"/>
<dbReference type="InterPro" id="IPR005754">
    <property type="entry name" value="Sortase"/>
</dbReference>